<dbReference type="EMBL" id="VSSQ01000741">
    <property type="protein sequence ID" value="MPM00627.1"/>
    <property type="molecule type" value="Genomic_DNA"/>
</dbReference>
<accession>A0A644WAU0</accession>
<evidence type="ECO:0000313" key="1">
    <source>
        <dbReference type="EMBL" id="MPM00627.1"/>
    </source>
</evidence>
<name>A0A644WAU0_9ZZZZ</name>
<proteinExistence type="predicted"/>
<gene>
    <name evidence="1" type="ORF">SDC9_46855</name>
</gene>
<protein>
    <submittedName>
        <fullName evidence="1">Uncharacterized protein</fullName>
    </submittedName>
</protein>
<reference evidence="1" key="1">
    <citation type="submission" date="2019-08" db="EMBL/GenBank/DDBJ databases">
        <authorList>
            <person name="Kucharzyk K."/>
            <person name="Murdoch R.W."/>
            <person name="Higgins S."/>
            <person name="Loffler F."/>
        </authorList>
    </citation>
    <scope>NUCLEOTIDE SEQUENCE</scope>
</reference>
<comment type="caution">
    <text evidence="1">The sequence shown here is derived from an EMBL/GenBank/DDBJ whole genome shotgun (WGS) entry which is preliminary data.</text>
</comment>
<sequence length="354" mass="38874">MKKLLSLLAAFAYIALASAGIAQAADINFFYPFGAGTIAYVSSTSVAGALSMGVQKEIWINDLVEHIYMTNEWLNKALNHDMFVLDGKVIHVPYAGDKPTVEKGRTSYPMTVLRRDDTDSTYVLSEFSSSPIAIPDAETVELSYDKRASVLMNTKAAMSEVVGHEFLYQWSPTLLAQMQRTTGSNVTAHSTGATGNRKKLTVADVKAAKKKMNKAGIPAIGRFMILDADMYEQLCDDLIVTQYRDASLVYDQKNGTLSRIEGFDVYQRAYVMTYTNDTTPVRKYYDAVASTDDNAAGLCWYQGGVARAMGTHKFFENIGDATYQADIYSALIRAGGKKWMHDELGVVALVQAAG</sequence>
<organism evidence="1">
    <name type="scientific">bioreactor metagenome</name>
    <dbReference type="NCBI Taxonomy" id="1076179"/>
    <lineage>
        <taxon>unclassified sequences</taxon>
        <taxon>metagenomes</taxon>
        <taxon>ecological metagenomes</taxon>
    </lineage>
</organism>
<dbReference type="AlphaFoldDB" id="A0A644WAU0"/>